<comment type="caution">
    <text evidence="7">The sequence shown here is derived from an EMBL/GenBank/DDBJ whole genome shotgun (WGS) entry which is preliminary data.</text>
</comment>
<keyword evidence="8" id="KW-1185">Reference proteome</keyword>
<dbReference type="GO" id="GO:0043190">
    <property type="term" value="C:ATP-binding cassette (ABC) transporter complex"/>
    <property type="evidence" value="ECO:0007669"/>
    <property type="project" value="InterPro"/>
</dbReference>
<name>A0A916J786_9PROT</name>
<feature type="transmembrane region" description="Helical" evidence="6">
    <location>
        <begin position="282"/>
        <end position="301"/>
    </location>
</feature>
<feature type="transmembrane region" description="Helical" evidence="6">
    <location>
        <begin position="108"/>
        <end position="128"/>
    </location>
</feature>
<evidence type="ECO:0000256" key="5">
    <source>
        <dbReference type="ARBA" id="ARBA00023136"/>
    </source>
</evidence>
<feature type="transmembrane region" description="Helical" evidence="6">
    <location>
        <begin position="308"/>
        <end position="329"/>
    </location>
</feature>
<evidence type="ECO:0000256" key="2">
    <source>
        <dbReference type="ARBA" id="ARBA00022475"/>
    </source>
</evidence>
<organism evidence="7 8">
    <name type="scientific">Georgfuchsia toluolica</name>
    <dbReference type="NCBI Taxonomy" id="424218"/>
    <lineage>
        <taxon>Bacteria</taxon>
        <taxon>Pseudomonadati</taxon>
        <taxon>Pseudomonadota</taxon>
        <taxon>Betaproteobacteria</taxon>
        <taxon>Nitrosomonadales</taxon>
        <taxon>Sterolibacteriaceae</taxon>
        <taxon>Georgfuchsia</taxon>
    </lineage>
</organism>
<evidence type="ECO:0000256" key="3">
    <source>
        <dbReference type="ARBA" id="ARBA00022692"/>
    </source>
</evidence>
<keyword evidence="4 6" id="KW-1133">Transmembrane helix</keyword>
<comment type="subcellular location">
    <subcellularLocation>
        <location evidence="1">Cell membrane</location>
        <topology evidence="1">Multi-pass membrane protein</topology>
    </subcellularLocation>
</comment>
<evidence type="ECO:0000313" key="8">
    <source>
        <dbReference type="Proteomes" id="UP000742786"/>
    </source>
</evidence>
<dbReference type="EMBL" id="CAJQUM010000001">
    <property type="protein sequence ID" value="CAG4885305.1"/>
    <property type="molecule type" value="Genomic_DNA"/>
</dbReference>
<evidence type="ECO:0000256" key="6">
    <source>
        <dbReference type="SAM" id="Phobius"/>
    </source>
</evidence>
<feature type="transmembrane region" description="Helical" evidence="6">
    <location>
        <begin position="70"/>
        <end position="87"/>
    </location>
</feature>
<evidence type="ECO:0000313" key="7">
    <source>
        <dbReference type="EMBL" id="CAG4885305.1"/>
    </source>
</evidence>
<evidence type="ECO:0000256" key="1">
    <source>
        <dbReference type="ARBA" id="ARBA00004651"/>
    </source>
</evidence>
<dbReference type="NCBIfam" id="TIGR04408">
    <property type="entry name" value="LptG_lptG"/>
    <property type="match status" value="1"/>
</dbReference>
<dbReference type="InterPro" id="IPR005495">
    <property type="entry name" value="LptG/LptF_permease"/>
</dbReference>
<protein>
    <submittedName>
        <fullName evidence="7">LPS export ABC transporter permease LptG</fullName>
    </submittedName>
</protein>
<gene>
    <name evidence="7" type="primary">lptG</name>
    <name evidence="7" type="ORF">GTOL_13188</name>
</gene>
<dbReference type="PANTHER" id="PTHR33529:SF2">
    <property type="entry name" value="LIPOPOLYSACCHARIDE EXPORT SYSTEM PERMEASE PROTEIN LPTG"/>
    <property type="match status" value="1"/>
</dbReference>
<dbReference type="PANTHER" id="PTHR33529">
    <property type="entry name" value="SLR0882 PROTEIN-RELATED"/>
    <property type="match status" value="1"/>
</dbReference>
<dbReference type="Proteomes" id="UP000742786">
    <property type="component" value="Unassembled WGS sequence"/>
</dbReference>
<dbReference type="Pfam" id="PF03739">
    <property type="entry name" value="LptF_LptG"/>
    <property type="match status" value="1"/>
</dbReference>
<dbReference type="GO" id="GO:0055085">
    <property type="term" value="P:transmembrane transport"/>
    <property type="evidence" value="ECO:0007669"/>
    <property type="project" value="InterPro"/>
</dbReference>
<sequence>MVAFVALKVFERYLGRQIYISTALVLTAFLMLFAFFDLVGEMQNLGRGGYQLESIIAFVVLTLPGRIYELSPIAVLIGTVYAMTALARNSEITVLRTSGLSTAGFIKTLLRIGLVFVVLTLAIGEFIAPPAERAAQQLRLRAMSSMVGQEFRSGLWVKDERSFVNVRNVRPDTSLRDVRIYEFDPDYHLTSISDAASGVFVAPDHWRLTNVTRTSFDASGKRSRVDLTPERLWKSALNPDILSVLLVKPEKMSVISLYQYINHLAENHQKTERYVIALWKKLAYPLTSLVMMILALPFSFLPTRGGTVSMRVFTGIMLGIGFHMLNGLFSNLGVINDWAPLLSAVTPSAIFLLGAGGMLWWVERR</sequence>
<dbReference type="InterPro" id="IPR030923">
    <property type="entry name" value="LptG"/>
</dbReference>
<feature type="transmembrane region" description="Helical" evidence="6">
    <location>
        <begin position="18"/>
        <end position="36"/>
    </location>
</feature>
<dbReference type="GO" id="GO:0015920">
    <property type="term" value="P:lipopolysaccharide transport"/>
    <property type="evidence" value="ECO:0007669"/>
    <property type="project" value="TreeGrafter"/>
</dbReference>
<reference evidence="7" key="1">
    <citation type="submission" date="2021-04" db="EMBL/GenBank/DDBJ databases">
        <authorList>
            <person name="Hornung B."/>
        </authorList>
    </citation>
    <scope>NUCLEOTIDE SEQUENCE</scope>
    <source>
        <strain evidence="7">G5G6</strain>
    </source>
</reference>
<keyword evidence="2" id="KW-1003">Cell membrane</keyword>
<feature type="transmembrane region" description="Helical" evidence="6">
    <location>
        <begin position="341"/>
        <end position="362"/>
    </location>
</feature>
<dbReference type="AlphaFoldDB" id="A0A916J786"/>
<keyword evidence="5 6" id="KW-0472">Membrane</keyword>
<proteinExistence type="predicted"/>
<keyword evidence="3 6" id="KW-0812">Transmembrane</keyword>
<accession>A0A916J786</accession>
<evidence type="ECO:0000256" key="4">
    <source>
        <dbReference type="ARBA" id="ARBA00022989"/>
    </source>
</evidence>